<dbReference type="Gene3D" id="3.40.50.720">
    <property type="entry name" value="NAD(P)-binding Rossmann-like Domain"/>
    <property type="match status" value="1"/>
</dbReference>
<dbReference type="AlphaFoldDB" id="A0A1B6I742"/>
<dbReference type="CDD" id="cd05356">
    <property type="entry name" value="17beta-HSD1_like_SDR_c"/>
    <property type="match status" value="1"/>
</dbReference>
<dbReference type="PIRSF" id="PIRSF000126">
    <property type="entry name" value="11-beta-HSD1"/>
    <property type="match status" value="1"/>
</dbReference>
<evidence type="ECO:0000256" key="4">
    <source>
        <dbReference type="RuleBase" id="RU000363"/>
    </source>
</evidence>
<dbReference type="Pfam" id="PF00106">
    <property type="entry name" value="adh_short"/>
    <property type="match status" value="1"/>
</dbReference>
<dbReference type="PANTHER" id="PTHR43899">
    <property type="entry name" value="RH59310P"/>
    <property type="match status" value="1"/>
</dbReference>
<organism evidence="5">
    <name type="scientific">Homalodisca liturata</name>
    <dbReference type="NCBI Taxonomy" id="320908"/>
    <lineage>
        <taxon>Eukaryota</taxon>
        <taxon>Metazoa</taxon>
        <taxon>Ecdysozoa</taxon>
        <taxon>Arthropoda</taxon>
        <taxon>Hexapoda</taxon>
        <taxon>Insecta</taxon>
        <taxon>Pterygota</taxon>
        <taxon>Neoptera</taxon>
        <taxon>Paraneoptera</taxon>
        <taxon>Hemiptera</taxon>
        <taxon>Auchenorrhyncha</taxon>
        <taxon>Membracoidea</taxon>
        <taxon>Cicadellidae</taxon>
        <taxon>Cicadellinae</taxon>
        <taxon>Proconiini</taxon>
        <taxon>Homalodisca</taxon>
    </lineage>
</organism>
<dbReference type="GO" id="GO:0016491">
    <property type="term" value="F:oxidoreductase activity"/>
    <property type="evidence" value="ECO:0007669"/>
    <property type="project" value="UniProtKB-KW"/>
</dbReference>
<proteinExistence type="inferred from homology"/>
<evidence type="ECO:0000256" key="2">
    <source>
        <dbReference type="ARBA" id="ARBA00022857"/>
    </source>
</evidence>
<evidence type="ECO:0000256" key="3">
    <source>
        <dbReference type="ARBA" id="ARBA00023002"/>
    </source>
</evidence>
<evidence type="ECO:0008006" key="6">
    <source>
        <dbReference type="Google" id="ProtNLM"/>
    </source>
</evidence>
<dbReference type="EMBL" id="GECU01024981">
    <property type="protein sequence ID" value="JAS82725.1"/>
    <property type="molecule type" value="Transcribed_RNA"/>
</dbReference>
<dbReference type="PANTHER" id="PTHR43899:SF13">
    <property type="entry name" value="RH59310P"/>
    <property type="match status" value="1"/>
</dbReference>
<dbReference type="PRINTS" id="PR00080">
    <property type="entry name" value="SDRFAMILY"/>
</dbReference>
<keyword evidence="2" id="KW-0521">NADP</keyword>
<dbReference type="InterPro" id="IPR002347">
    <property type="entry name" value="SDR_fam"/>
</dbReference>
<sequence length="316" mass="34852">MFTPLEKVGVVCLSILGFQIARAVLKRVYNSVLAPAFRLNVNLKEMGQWAVITGATDGLGKAFAEAVAKRGMDVVLISRTKSKLDAVAQEIRENYKVNTKVIEADFTEGNTVYHHIEKELYGMDVGVLINNVGLSYPHPDQFLSLPEHGKVYHDIIQCNIAAMLSMCQIVMPGMCEQRRGVVINIGSTAGDIPSPMLTVYGASKVFVSKFSRDLASEYKQYGIVVQCLTPGYVATKMSKIKKPTWMAPSPAKYVNSALTTVGIEDHTTGYYPHSLLVGCIKLMESLSPNFAYWMITRTMENIKSRAIRKSNQIAAS</sequence>
<gene>
    <name evidence="5" type="ORF">g.8602</name>
</gene>
<evidence type="ECO:0000313" key="5">
    <source>
        <dbReference type="EMBL" id="JAS82725.1"/>
    </source>
</evidence>
<dbReference type="InterPro" id="IPR036291">
    <property type="entry name" value="NAD(P)-bd_dom_sf"/>
</dbReference>
<keyword evidence="3" id="KW-0560">Oxidoreductase</keyword>
<dbReference type="FunFam" id="3.40.50.720:FF:000137">
    <property type="entry name" value="Hydroxysteroid (17-beta) dehydrogenase 3"/>
    <property type="match status" value="1"/>
</dbReference>
<name>A0A1B6I742_9HEMI</name>
<dbReference type="PRINTS" id="PR00081">
    <property type="entry name" value="GDHRDH"/>
</dbReference>
<evidence type="ECO:0000256" key="1">
    <source>
        <dbReference type="ARBA" id="ARBA00006484"/>
    </source>
</evidence>
<dbReference type="SUPFAM" id="SSF51735">
    <property type="entry name" value="NAD(P)-binding Rossmann-fold domains"/>
    <property type="match status" value="1"/>
</dbReference>
<comment type="similarity">
    <text evidence="1 4">Belongs to the short-chain dehydrogenases/reductases (SDR) family.</text>
</comment>
<reference evidence="5" key="1">
    <citation type="submission" date="2015-11" db="EMBL/GenBank/DDBJ databases">
        <title>De novo transcriptome assembly of four potential Pierce s Disease insect vectors from Arizona vineyards.</title>
        <authorList>
            <person name="Tassone E.E."/>
        </authorList>
    </citation>
    <scope>NUCLEOTIDE SEQUENCE</scope>
</reference>
<dbReference type="GO" id="GO:0005783">
    <property type="term" value="C:endoplasmic reticulum"/>
    <property type="evidence" value="ECO:0007669"/>
    <property type="project" value="TreeGrafter"/>
</dbReference>
<accession>A0A1B6I742</accession>
<protein>
    <recommendedName>
        <fullName evidence="6">Steroid dehydrogenase</fullName>
    </recommendedName>
</protein>
<dbReference type="InterPro" id="IPR051019">
    <property type="entry name" value="VLCFA-Steroid_DH"/>
</dbReference>